<dbReference type="InterPro" id="IPR042869">
    <property type="entry name" value="ARHGAP11A/B"/>
</dbReference>
<feature type="region of interest" description="Disordered" evidence="1">
    <location>
        <begin position="514"/>
        <end position="540"/>
    </location>
</feature>
<feature type="compositionally biased region" description="Polar residues" evidence="1">
    <location>
        <begin position="514"/>
        <end position="525"/>
    </location>
</feature>
<organism evidence="3 4">
    <name type="scientific">Phaedon cochleariae</name>
    <name type="common">Mustard beetle</name>
    <dbReference type="NCBI Taxonomy" id="80249"/>
    <lineage>
        <taxon>Eukaryota</taxon>
        <taxon>Metazoa</taxon>
        <taxon>Ecdysozoa</taxon>
        <taxon>Arthropoda</taxon>
        <taxon>Hexapoda</taxon>
        <taxon>Insecta</taxon>
        <taxon>Pterygota</taxon>
        <taxon>Neoptera</taxon>
        <taxon>Endopterygota</taxon>
        <taxon>Coleoptera</taxon>
        <taxon>Polyphaga</taxon>
        <taxon>Cucujiformia</taxon>
        <taxon>Chrysomeloidea</taxon>
        <taxon>Chrysomelidae</taxon>
        <taxon>Chrysomelinae</taxon>
        <taxon>Chrysomelini</taxon>
        <taxon>Phaedon</taxon>
    </lineage>
</organism>
<dbReference type="OrthoDB" id="410651at2759"/>
<dbReference type="SUPFAM" id="SSF48350">
    <property type="entry name" value="GTPase activation domain, GAP"/>
    <property type="match status" value="1"/>
</dbReference>
<feature type="domain" description="Rho-GAP" evidence="2">
    <location>
        <begin position="46"/>
        <end position="235"/>
    </location>
</feature>
<evidence type="ECO:0000313" key="4">
    <source>
        <dbReference type="Proteomes" id="UP001153737"/>
    </source>
</evidence>
<dbReference type="Gene3D" id="1.10.555.10">
    <property type="entry name" value="Rho GTPase activation protein"/>
    <property type="match status" value="1"/>
</dbReference>
<dbReference type="PANTHER" id="PTHR15670">
    <property type="entry name" value="RHO GTPASE ACTIVATING PROTEIN 11A"/>
    <property type="match status" value="1"/>
</dbReference>
<accession>A0A9N9S959</accession>
<evidence type="ECO:0000256" key="1">
    <source>
        <dbReference type="SAM" id="MobiDB-lite"/>
    </source>
</evidence>
<gene>
    <name evidence="3" type="ORF">PHAECO_LOCUS1369</name>
</gene>
<feature type="region of interest" description="Disordered" evidence="1">
    <location>
        <begin position="443"/>
        <end position="485"/>
    </location>
</feature>
<sequence length="634" mass="72997">MFMTDVHRKEEIRNVAIKHLRKYGIKYRGKTTRHPQAIKSKKLFKVPIQNLENETVTLKNGQQLIVPKRLHEMCSYILTKVETEGIFRKEGSKSRQNEIKLSLDRGCMLGIEHHVIDVAVILKCFLRELPEPLIPYSFHELYLRCSLIEKKTEALLLSCLLLPTEHLNILSYLMQFLNEVASYSKYNKMNSYNISVILGPNIFPVNEKIAPKNKLMVKKTCDIIKFMIDNSNNIGLIPDFILEQISNLKAGDLENADKVKRRRSGSLTRIFNGLKKMVSTRTEPEHPPDLILTQSIPQNVDKFTKLRCHEEPAPPKKNILERRWSAITSATTFKRKKRESFIYHPNENITSNSPKADYVRVSKTEYEEIKSRVSAIEKRLSLEIENAQSTVVHNEVNIIHDIQSAYEKTLGQAEQMSPGTDQLARRLSRELRIRNSDQKMIRSPSARKIGTIRRRSREGERPPKVARNPSFDHIKNSCKPSTLTRSISSPIQSNILINTNIFSPSLQVDARTRVSIQSKHSTSPSIGDKSPGNRSRSRERRALRRNVNVTPRRPILKQRLYNFDGHRFIEISEDNDHNKENNLEEKGVWTPSAVPHIKRAISVVRSPKRLCITPKVARVNTPLRVLPNTNMFDL</sequence>
<name>A0A9N9S959_PHACE</name>
<reference evidence="3" key="1">
    <citation type="submission" date="2022-01" db="EMBL/GenBank/DDBJ databases">
        <authorList>
            <person name="King R."/>
        </authorList>
    </citation>
    <scope>NUCLEOTIDE SEQUENCE</scope>
</reference>
<keyword evidence="4" id="KW-1185">Reference proteome</keyword>
<reference evidence="3" key="2">
    <citation type="submission" date="2022-10" db="EMBL/GenBank/DDBJ databases">
        <authorList>
            <consortium name="ENA_rothamsted_submissions"/>
            <consortium name="culmorum"/>
            <person name="King R."/>
        </authorList>
    </citation>
    <scope>NUCLEOTIDE SEQUENCE</scope>
</reference>
<dbReference type="Pfam" id="PF00620">
    <property type="entry name" value="RhoGAP"/>
    <property type="match status" value="1"/>
</dbReference>
<dbReference type="AlphaFoldDB" id="A0A9N9S959"/>
<dbReference type="PROSITE" id="PS50238">
    <property type="entry name" value="RHOGAP"/>
    <property type="match status" value="1"/>
</dbReference>
<dbReference type="InterPro" id="IPR000198">
    <property type="entry name" value="RhoGAP_dom"/>
</dbReference>
<dbReference type="Proteomes" id="UP001153737">
    <property type="component" value="Chromosome 1"/>
</dbReference>
<evidence type="ECO:0000259" key="2">
    <source>
        <dbReference type="PROSITE" id="PS50238"/>
    </source>
</evidence>
<dbReference type="PANTHER" id="PTHR15670:SF4">
    <property type="entry name" value="RHO GTPASE-ACTIVATING PROTEIN 11A"/>
    <property type="match status" value="1"/>
</dbReference>
<proteinExistence type="predicted"/>
<dbReference type="GO" id="GO:0007165">
    <property type="term" value="P:signal transduction"/>
    <property type="evidence" value="ECO:0007669"/>
    <property type="project" value="InterPro"/>
</dbReference>
<dbReference type="EMBL" id="OU896707">
    <property type="protein sequence ID" value="CAG9813716.1"/>
    <property type="molecule type" value="Genomic_DNA"/>
</dbReference>
<protein>
    <recommendedName>
        <fullName evidence="2">Rho-GAP domain-containing protein</fullName>
    </recommendedName>
</protein>
<dbReference type="GO" id="GO:0005096">
    <property type="term" value="F:GTPase activator activity"/>
    <property type="evidence" value="ECO:0007669"/>
    <property type="project" value="TreeGrafter"/>
</dbReference>
<evidence type="ECO:0000313" key="3">
    <source>
        <dbReference type="EMBL" id="CAG9813716.1"/>
    </source>
</evidence>
<dbReference type="SMART" id="SM00324">
    <property type="entry name" value="RhoGAP"/>
    <property type="match status" value="1"/>
</dbReference>
<dbReference type="InterPro" id="IPR008936">
    <property type="entry name" value="Rho_GTPase_activation_prot"/>
</dbReference>